<protein>
    <submittedName>
        <fullName evidence="2">Uncharacterized protein</fullName>
    </submittedName>
</protein>
<reference evidence="2" key="1">
    <citation type="journal article" date="2019" name="Environ. Microbiol.">
        <title>Fungal ecological strategies reflected in gene transcription - a case study of two litter decomposers.</title>
        <authorList>
            <person name="Barbi F."/>
            <person name="Kohler A."/>
            <person name="Barry K."/>
            <person name="Baskaran P."/>
            <person name="Daum C."/>
            <person name="Fauchery L."/>
            <person name="Ihrmark K."/>
            <person name="Kuo A."/>
            <person name="LaButti K."/>
            <person name="Lipzen A."/>
            <person name="Morin E."/>
            <person name="Grigoriev I.V."/>
            <person name="Henrissat B."/>
            <person name="Lindahl B."/>
            <person name="Martin F."/>
        </authorList>
    </citation>
    <scope>NUCLEOTIDE SEQUENCE</scope>
    <source>
        <strain evidence="2">JB14</strain>
    </source>
</reference>
<keyword evidence="1" id="KW-1133">Transmembrane helix</keyword>
<proteinExistence type="predicted"/>
<dbReference type="Proteomes" id="UP000799118">
    <property type="component" value="Unassembled WGS sequence"/>
</dbReference>
<name>A0A6A4GW11_9AGAR</name>
<gene>
    <name evidence="2" type="ORF">BT96DRAFT_1024796</name>
</gene>
<evidence type="ECO:0000256" key="1">
    <source>
        <dbReference type="SAM" id="Phobius"/>
    </source>
</evidence>
<keyword evidence="1" id="KW-0812">Transmembrane</keyword>
<evidence type="ECO:0000313" key="3">
    <source>
        <dbReference type="Proteomes" id="UP000799118"/>
    </source>
</evidence>
<organism evidence="2 3">
    <name type="scientific">Gymnopus androsaceus JB14</name>
    <dbReference type="NCBI Taxonomy" id="1447944"/>
    <lineage>
        <taxon>Eukaryota</taxon>
        <taxon>Fungi</taxon>
        <taxon>Dikarya</taxon>
        <taxon>Basidiomycota</taxon>
        <taxon>Agaricomycotina</taxon>
        <taxon>Agaricomycetes</taxon>
        <taxon>Agaricomycetidae</taxon>
        <taxon>Agaricales</taxon>
        <taxon>Marasmiineae</taxon>
        <taxon>Omphalotaceae</taxon>
        <taxon>Gymnopus</taxon>
    </lineage>
</organism>
<keyword evidence="1" id="KW-0472">Membrane</keyword>
<sequence>MNLTCNFASDFLGLDAKFWMYIKSISIYTALTIFYYHCCPFWCTRQGLILFEWPLLFPPYIYRGGSQFSLLSLFTSSRSNFNKSFNCFTCLHTSHLYSSTATNAW</sequence>
<keyword evidence="3" id="KW-1185">Reference proteome</keyword>
<feature type="transmembrane region" description="Helical" evidence="1">
    <location>
        <begin position="18"/>
        <end position="36"/>
    </location>
</feature>
<dbReference type="AlphaFoldDB" id="A0A6A4GW11"/>
<evidence type="ECO:0000313" key="2">
    <source>
        <dbReference type="EMBL" id="KAE9389951.1"/>
    </source>
</evidence>
<accession>A0A6A4GW11</accession>
<dbReference type="EMBL" id="ML769675">
    <property type="protein sequence ID" value="KAE9389951.1"/>
    <property type="molecule type" value="Genomic_DNA"/>
</dbReference>